<dbReference type="Pfam" id="PF10129">
    <property type="entry name" value="OpgC_C"/>
    <property type="match status" value="1"/>
</dbReference>
<feature type="transmembrane region" description="Helical" evidence="1">
    <location>
        <begin position="235"/>
        <end position="257"/>
    </location>
</feature>
<protein>
    <submittedName>
        <fullName evidence="2">Membrane protein</fullName>
        <ecNumber evidence="2">2.3.1.-</ecNumber>
    </submittedName>
</protein>
<dbReference type="PANTHER" id="PTHR38592">
    <property type="entry name" value="BLL4819 PROTEIN"/>
    <property type="match status" value="1"/>
</dbReference>
<keyword evidence="1" id="KW-0812">Transmembrane</keyword>
<keyword evidence="1" id="KW-0472">Membrane</keyword>
<feature type="transmembrane region" description="Helical" evidence="1">
    <location>
        <begin position="41"/>
        <end position="61"/>
    </location>
</feature>
<reference evidence="3" key="2">
    <citation type="submission" date="2014-11" db="EMBL/GenBank/DDBJ databases">
        <title>Draft genome sequence of Hydrogenophaga intermedia S1.</title>
        <authorList>
            <person name="Gan H.M."/>
            <person name="Chew T.H."/>
            <person name="Stolz A."/>
        </authorList>
    </citation>
    <scope>NUCLEOTIDE SEQUENCE [LARGE SCALE GENOMIC DNA]</scope>
    <source>
        <strain evidence="3">S1</strain>
    </source>
</reference>
<proteinExistence type="predicted"/>
<feature type="transmembrane region" description="Helical" evidence="1">
    <location>
        <begin position="317"/>
        <end position="337"/>
    </location>
</feature>
<keyword evidence="3" id="KW-1185">Reference proteome</keyword>
<dbReference type="EMBL" id="CCAE010000038">
    <property type="protein sequence ID" value="CDN89243.1"/>
    <property type="molecule type" value="Genomic_DNA"/>
</dbReference>
<dbReference type="GO" id="GO:0016746">
    <property type="term" value="F:acyltransferase activity"/>
    <property type="evidence" value="ECO:0007669"/>
    <property type="project" value="UniProtKB-KW"/>
</dbReference>
<feature type="transmembrane region" description="Helical" evidence="1">
    <location>
        <begin position="124"/>
        <end position="150"/>
    </location>
</feature>
<keyword evidence="1" id="KW-1133">Transmembrane helix</keyword>
<feature type="transmembrane region" description="Helical" evidence="1">
    <location>
        <begin position="202"/>
        <end position="223"/>
    </location>
</feature>
<accession>A0A1L1PN92</accession>
<name>A0A1L1PN92_HYDIT</name>
<dbReference type="RefSeq" id="WP_009517432.1">
    <property type="nucleotide sequence ID" value="NZ_CCAE010000038.1"/>
</dbReference>
<organism evidence="2 3">
    <name type="scientific">Hydrogenophaga intermedia</name>
    <dbReference type="NCBI Taxonomy" id="65786"/>
    <lineage>
        <taxon>Bacteria</taxon>
        <taxon>Pseudomonadati</taxon>
        <taxon>Pseudomonadota</taxon>
        <taxon>Betaproteobacteria</taxon>
        <taxon>Burkholderiales</taxon>
        <taxon>Comamonadaceae</taxon>
        <taxon>Hydrogenophaga</taxon>
    </lineage>
</organism>
<dbReference type="InterPro" id="IPR014550">
    <property type="entry name" value="UCP028704_OpgC"/>
</dbReference>
<evidence type="ECO:0000256" key="1">
    <source>
        <dbReference type="SAM" id="Phobius"/>
    </source>
</evidence>
<reference evidence="3" key="1">
    <citation type="submission" date="2014-02" db="EMBL/GenBank/DDBJ databases">
        <authorList>
            <person name="Gan H."/>
        </authorList>
    </citation>
    <scope>NUCLEOTIDE SEQUENCE [LARGE SCALE GENOMIC DNA]</scope>
    <source>
        <strain evidence="3">S1</strain>
    </source>
</reference>
<sequence>MRSTDTRRWELDALRGLMLILMTTTHLPTRYASITGQPLGFVSAAEGFVFLSAYMAGLVYAARGRRDGELAMRRAFWGRAVALYACQIALIGFAFTVIAGLAVAGRQPAVTDLLAFYLAQPLTAMLSAALLLYSPALLDILPIYIVFMVVSPLVIMHGRRGAWGWMLGLSLALWFGAQFGLGPLLHGALQRVVALPVRYQDMGAFEILAWQFLWMLGLWMGATRHEAGQKPMPPIPRWMLLLALFMALLCLVWRHAIGQVPLPGVDAVNRMFDKWTLGPLRLLDFMALLLLALHFGPGLAHRLPRLRALELLGRASLQVFCAHLVMSLVALALLGATTDQRSWWIDTAVLVLGLAGLWATAWATRALERWRRGGAGRVGSAVRVRASGAPR</sequence>
<feature type="transmembrane region" description="Helical" evidence="1">
    <location>
        <begin position="343"/>
        <end position="363"/>
    </location>
</feature>
<gene>
    <name evidence="2" type="ORF">BN948_03680</name>
</gene>
<dbReference type="PANTHER" id="PTHR38592:SF3">
    <property type="entry name" value="BLL4819 PROTEIN"/>
    <property type="match status" value="1"/>
</dbReference>
<feature type="transmembrane region" description="Helical" evidence="1">
    <location>
        <begin position="81"/>
        <end position="104"/>
    </location>
</feature>
<feature type="transmembrane region" description="Helical" evidence="1">
    <location>
        <begin position="162"/>
        <end position="182"/>
    </location>
</feature>
<dbReference type="PIRSF" id="PIRSF028704">
    <property type="entry name" value="UPC028704"/>
    <property type="match status" value="1"/>
</dbReference>
<dbReference type="EC" id="2.3.1.-" evidence="2"/>
<dbReference type="Proteomes" id="UP000028878">
    <property type="component" value="Unassembled WGS sequence"/>
</dbReference>
<evidence type="ECO:0000313" key="2">
    <source>
        <dbReference type="EMBL" id="CDN89243.1"/>
    </source>
</evidence>
<keyword evidence="2" id="KW-0012">Acyltransferase</keyword>
<evidence type="ECO:0000313" key="3">
    <source>
        <dbReference type="Proteomes" id="UP000028878"/>
    </source>
</evidence>
<feature type="transmembrane region" description="Helical" evidence="1">
    <location>
        <begin position="12"/>
        <end position="29"/>
    </location>
</feature>
<dbReference type="AlphaFoldDB" id="A0A1L1PN92"/>
<keyword evidence="2" id="KW-0808">Transferase</keyword>
<feature type="transmembrane region" description="Helical" evidence="1">
    <location>
        <begin position="277"/>
        <end position="296"/>
    </location>
</feature>